<dbReference type="InterPro" id="IPR015943">
    <property type="entry name" value="WD40/YVTN_repeat-like_dom_sf"/>
</dbReference>
<keyword evidence="4" id="KW-1185">Reference proteome</keyword>
<feature type="domain" description="Fibronectin type-III" evidence="1">
    <location>
        <begin position="729"/>
        <end position="814"/>
    </location>
</feature>
<dbReference type="Pfam" id="PF00041">
    <property type="entry name" value="fn3"/>
    <property type="match status" value="1"/>
</dbReference>
<feature type="domain" description="CBM6" evidence="2">
    <location>
        <begin position="818"/>
        <end position="941"/>
    </location>
</feature>
<gene>
    <name evidence="3" type="ORF">DYU11_30195</name>
</gene>
<dbReference type="CDD" id="cd00063">
    <property type="entry name" value="FN3"/>
    <property type="match status" value="1"/>
</dbReference>
<dbReference type="Pfam" id="PF16990">
    <property type="entry name" value="CBM_35"/>
    <property type="match status" value="1"/>
</dbReference>
<dbReference type="CDD" id="cd04082">
    <property type="entry name" value="CBM35_pectate_lyase-like"/>
    <property type="match status" value="1"/>
</dbReference>
<dbReference type="InterPro" id="IPR005084">
    <property type="entry name" value="CBM6"/>
</dbReference>
<dbReference type="GO" id="GO:0030246">
    <property type="term" value="F:carbohydrate binding"/>
    <property type="evidence" value="ECO:0007669"/>
    <property type="project" value="InterPro"/>
</dbReference>
<organism evidence="3 4">
    <name type="scientific">Fibrisoma montanum</name>
    <dbReference type="NCBI Taxonomy" id="2305895"/>
    <lineage>
        <taxon>Bacteria</taxon>
        <taxon>Pseudomonadati</taxon>
        <taxon>Bacteroidota</taxon>
        <taxon>Cytophagia</taxon>
        <taxon>Cytophagales</taxon>
        <taxon>Spirosomataceae</taxon>
        <taxon>Fibrisoma</taxon>
    </lineage>
</organism>
<dbReference type="InterPro" id="IPR052025">
    <property type="entry name" value="Xyloglucanase_GH74"/>
</dbReference>
<evidence type="ECO:0000313" key="3">
    <source>
        <dbReference type="EMBL" id="RIV17980.1"/>
    </source>
</evidence>
<dbReference type="PANTHER" id="PTHR43739:SF5">
    <property type="entry name" value="EXO-ALPHA-SIALIDASE"/>
    <property type="match status" value="1"/>
</dbReference>
<dbReference type="Gene3D" id="2.130.10.10">
    <property type="entry name" value="YVTN repeat-like/Quinoprotein amine dehydrogenase"/>
    <property type="match status" value="2"/>
</dbReference>
<evidence type="ECO:0000313" key="4">
    <source>
        <dbReference type="Proteomes" id="UP000283523"/>
    </source>
</evidence>
<dbReference type="AlphaFoldDB" id="A0A418LXP1"/>
<comment type="caution">
    <text evidence="3">The sequence shown here is derived from an EMBL/GenBank/DDBJ whole genome shotgun (WGS) entry which is preliminary data.</text>
</comment>
<dbReference type="InterPro" id="IPR002860">
    <property type="entry name" value="BNR_rpt"/>
</dbReference>
<dbReference type="SUPFAM" id="SSF49265">
    <property type="entry name" value="Fibronectin type III"/>
    <property type="match status" value="1"/>
</dbReference>
<dbReference type="SUPFAM" id="SSF110296">
    <property type="entry name" value="Oligoxyloglucan reducing end-specific cellobiohydrolase"/>
    <property type="match status" value="2"/>
</dbReference>
<accession>A0A418LXP1</accession>
<dbReference type="EMBL" id="QXED01000014">
    <property type="protein sequence ID" value="RIV17980.1"/>
    <property type="molecule type" value="Genomic_DNA"/>
</dbReference>
<dbReference type="InterPro" id="IPR008979">
    <property type="entry name" value="Galactose-bd-like_sf"/>
</dbReference>
<dbReference type="NCBIfam" id="TIGR04183">
    <property type="entry name" value="Por_Secre_tail"/>
    <property type="match status" value="1"/>
</dbReference>
<evidence type="ECO:0000259" key="1">
    <source>
        <dbReference type="PROSITE" id="PS50853"/>
    </source>
</evidence>
<dbReference type="InterPro" id="IPR003961">
    <property type="entry name" value="FN3_dom"/>
</dbReference>
<dbReference type="SUPFAM" id="SSF49785">
    <property type="entry name" value="Galactose-binding domain-like"/>
    <property type="match status" value="1"/>
</dbReference>
<proteinExistence type="predicted"/>
<dbReference type="Pfam" id="PF02012">
    <property type="entry name" value="BNR"/>
    <property type="match status" value="1"/>
</dbReference>
<dbReference type="RefSeq" id="WP_119671480.1">
    <property type="nucleotide sequence ID" value="NZ_QXED01000014.1"/>
</dbReference>
<dbReference type="PROSITE" id="PS50853">
    <property type="entry name" value="FN3"/>
    <property type="match status" value="1"/>
</dbReference>
<dbReference type="SMART" id="SM00060">
    <property type="entry name" value="FN3"/>
    <property type="match status" value="1"/>
</dbReference>
<dbReference type="InterPro" id="IPR013783">
    <property type="entry name" value="Ig-like_fold"/>
</dbReference>
<protein>
    <submittedName>
        <fullName evidence="3">T9SS C-terminal target domain-containing protein</fullName>
    </submittedName>
</protein>
<reference evidence="3 4" key="1">
    <citation type="submission" date="2018-08" db="EMBL/GenBank/DDBJ databases">
        <title>Fibrisoma montanum sp. nov., isolated from Danxia mountain soil.</title>
        <authorList>
            <person name="Huang Y."/>
        </authorList>
    </citation>
    <scope>NUCLEOTIDE SEQUENCE [LARGE SCALE GENOMIC DNA]</scope>
    <source>
        <strain evidence="3 4">HYT19</strain>
    </source>
</reference>
<sequence>MKNCTIYYLVLFLLLVSKGQGQSYRWGNVAVGGGGYTIGIKIHPKNSDLIYVRTDVGGMYRWDPAGQRLVQLFNWVTSEQDNLYGIVGIALHPTDQNLVYAGAGKYLGSTPHGVFKSTNQGATWVNLNLPVPNAFDVNNGNTDHRFGNPIEVNPHAPNQLWVGTVKDGLYVYDETTGQWSLVASIPTGSSVRNIVFDPKPNSSLVYVGIRDKGVYRSTDDGKTFSQIPGSEGFTIQDLDLSKSGNKLYVTTETQGILRLENPKKASQWITISPGGQTEFRGFAVSPHENDVLVTSPKNGIGLSTVYVSTNAGDTWTLTQKGTIDQVFPWHPASYPGSAISQFVFDPNPAYPNRVYFTDWYSVWRTDNVLAPTVDWTNQYGQGHEEVVNLSMAAPPNNGAGVVLYSGFADISGFRHSNLKAFPTQNIRTITPGAGGNLNDITGIDHSENNPSFVGLSSEDKHAPNTGAFAYSTDNGETFTLSDGYNPAWGYARVAVGTTSAAPGVPAVVAVSKGGGVRYSTDGGKTWAASTGTPGSTDMGITNSLFNSYVYPVAADRVTPNTFYIYVRSSGQVLRSTNAGGSFAPLTTWPVGGTSLINVEATPGVAGHVWGALGNSGLYWWNGTSSTRIPAVAEARLMSLGKPAPGSPYPTIYLYGRLTGDTERWIYRSIDQGSTWIRINNERNRIGDSPQVMKADRQVYGRVYIGTNGTGVWYGEAVNSGVEDSQAPSIPLNLTSPGKTDKTVDLIWSAATDNIGVIAYDIYQGTTFVGTSTTTSYQVGGLAGNTNYLFSVRARDEAGNTSEASQSLSVTTNPAPLKSIYEAEDGVFSGPVIAQSWTAYSGTGYLDYPSFIGAFNQWTITVPSTGMYTLEIRYTNGSGVNRPLSLQVNGTMVKSSVDFNGTGTWGNWQTVTETASLNGGDNTIRLTAIQATGPDIDYVKVTPVSGGRKGLATVSEGDIFSLFPNPVRDHVTIRYYSQNEQPVRVLISSSALVRVGNIEKVVKAGLNQFTVQLPSLPTGLYFVTLQTQAGEHWVKKLVVEK</sequence>
<dbReference type="GO" id="GO:0010411">
    <property type="term" value="P:xyloglucan metabolic process"/>
    <property type="evidence" value="ECO:0007669"/>
    <property type="project" value="TreeGrafter"/>
</dbReference>
<dbReference type="PROSITE" id="PS51175">
    <property type="entry name" value="CBM6"/>
    <property type="match status" value="1"/>
</dbReference>
<dbReference type="InterPro" id="IPR026444">
    <property type="entry name" value="Secre_tail"/>
</dbReference>
<dbReference type="Pfam" id="PF18962">
    <property type="entry name" value="Por_Secre_tail"/>
    <property type="match status" value="1"/>
</dbReference>
<dbReference type="InterPro" id="IPR036116">
    <property type="entry name" value="FN3_sf"/>
</dbReference>
<name>A0A418LXP1_9BACT</name>
<dbReference type="Gene3D" id="2.60.40.10">
    <property type="entry name" value="Immunoglobulins"/>
    <property type="match status" value="1"/>
</dbReference>
<dbReference type="Proteomes" id="UP000283523">
    <property type="component" value="Unassembled WGS sequence"/>
</dbReference>
<dbReference type="PANTHER" id="PTHR43739">
    <property type="entry name" value="XYLOGLUCANASE (EUROFUNG)"/>
    <property type="match status" value="1"/>
</dbReference>
<dbReference type="OrthoDB" id="610388at2"/>
<evidence type="ECO:0000259" key="2">
    <source>
        <dbReference type="PROSITE" id="PS51175"/>
    </source>
</evidence>
<dbReference type="Gene3D" id="2.60.120.260">
    <property type="entry name" value="Galactose-binding domain-like"/>
    <property type="match status" value="1"/>
</dbReference>